<dbReference type="GO" id="GO:0000155">
    <property type="term" value="F:phosphorelay sensor kinase activity"/>
    <property type="evidence" value="ECO:0007669"/>
    <property type="project" value="InterPro"/>
</dbReference>
<dbReference type="EC" id="2.7.13.3" evidence="2"/>
<dbReference type="Proteomes" id="UP000636949">
    <property type="component" value="Unassembled WGS sequence"/>
</dbReference>
<dbReference type="SUPFAM" id="SSF47384">
    <property type="entry name" value="Homodimeric domain of signal transducing histidine kinase"/>
    <property type="match status" value="1"/>
</dbReference>
<dbReference type="InterPro" id="IPR003594">
    <property type="entry name" value="HATPase_dom"/>
</dbReference>
<dbReference type="InterPro" id="IPR036097">
    <property type="entry name" value="HisK_dim/P_sf"/>
</dbReference>
<keyword evidence="7" id="KW-0472">Membrane</keyword>
<evidence type="ECO:0000313" key="9">
    <source>
        <dbReference type="EMBL" id="GGG09093.1"/>
    </source>
</evidence>
<keyword evidence="7" id="KW-0812">Transmembrane</keyword>
<protein>
    <recommendedName>
        <fullName evidence="2">histidine kinase</fullName>
        <ecNumber evidence="2">2.7.13.3</ecNumber>
    </recommendedName>
</protein>
<keyword evidence="4" id="KW-0547">Nucleotide-binding</keyword>
<evidence type="ECO:0000256" key="2">
    <source>
        <dbReference type="ARBA" id="ARBA00012438"/>
    </source>
</evidence>
<evidence type="ECO:0000256" key="4">
    <source>
        <dbReference type="ARBA" id="ARBA00022741"/>
    </source>
</evidence>
<dbReference type="Gene3D" id="3.30.565.10">
    <property type="entry name" value="Histidine kinase-like ATPase, C-terminal domain"/>
    <property type="match status" value="1"/>
</dbReference>
<accession>A0A8J2Z738</accession>
<evidence type="ECO:0000256" key="1">
    <source>
        <dbReference type="ARBA" id="ARBA00000085"/>
    </source>
</evidence>
<keyword evidence="5 9" id="KW-0418">Kinase</keyword>
<evidence type="ECO:0000256" key="5">
    <source>
        <dbReference type="ARBA" id="ARBA00022777"/>
    </source>
</evidence>
<proteinExistence type="predicted"/>
<dbReference type="GO" id="GO:0005886">
    <property type="term" value="C:plasma membrane"/>
    <property type="evidence" value="ECO:0007669"/>
    <property type="project" value="TreeGrafter"/>
</dbReference>
<dbReference type="PROSITE" id="PS50109">
    <property type="entry name" value="HIS_KIN"/>
    <property type="match status" value="1"/>
</dbReference>
<dbReference type="InterPro" id="IPR004358">
    <property type="entry name" value="Sig_transdc_His_kin-like_C"/>
</dbReference>
<dbReference type="CDD" id="cd00075">
    <property type="entry name" value="HATPase"/>
    <property type="match status" value="1"/>
</dbReference>
<feature type="transmembrane region" description="Helical" evidence="7">
    <location>
        <begin position="15"/>
        <end position="35"/>
    </location>
</feature>
<dbReference type="Gene3D" id="1.10.287.130">
    <property type="match status" value="1"/>
</dbReference>
<dbReference type="AlphaFoldDB" id="A0A8J2Z738"/>
<comment type="caution">
    <text evidence="9">The sequence shown here is derived from an EMBL/GenBank/DDBJ whole genome shotgun (WGS) entry which is preliminary data.</text>
</comment>
<gene>
    <name evidence="9" type="primary">rstB</name>
    <name evidence="9" type="ORF">GCM10010995_28350</name>
</gene>
<keyword evidence="3" id="KW-0808">Transferase</keyword>
<evidence type="ECO:0000313" key="10">
    <source>
        <dbReference type="Proteomes" id="UP000636949"/>
    </source>
</evidence>
<evidence type="ECO:0000256" key="6">
    <source>
        <dbReference type="ARBA" id="ARBA00022840"/>
    </source>
</evidence>
<name>A0A8J2Z738_9GAMM</name>
<evidence type="ECO:0000256" key="3">
    <source>
        <dbReference type="ARBA" id="ARBA00022679"/>
    </source>
</evidence>
<evidence type="ECO:0000256" key="7">
    <source>
        <dbReference type="SAM" id="Phobius"/>
    </source>
</evidence>
<comment type="catalytic activity">
    <reaction evidence="1">
        <text>ATP + protein L-histidine = ADP + protein N-phospho-L-histidine.</text>
        <dbReference type="EC" id="2.7.13.3"/>
    </reaction>
</comment>
<dbReference type="EMBL" id="BMJS01000092">
    <property type="protein sequence ID" value="GGG09093.1"/>
    <property type="molecule type" value="Genomic_DNA"/>
</dbReference>
<organism evidence="9 10">
    <name type="scientific">Cysteiniphilum litorale</name>
    <dbReference type="NCBI Taxonomy" id="2056700"/>
    <lineage>
        <taxon>Bacteria</taxon>
        <taxon>Pseudomonadati</taxon>
        <taxon>Pseudomonadota</taxon>
        <taxon>Gammaproteobacteria</taxon>
        <taxon>Thiotrichales</taxon>
        <taxon>Fastidiosibacteraceae</taxon>
        <taxon>Cysteiniphilum</taxon>
    </lineage>
</organism>
<evidence type="ECO:0000259" key="8">
    <source>
        <dbReference type="PROSITE" id="PS50109"/>
    </source>
</evidence>
<sequence>MVGQNLKRTKYRLKFNLALLCAFFLNIILMSYFYINNFLDHDRNQRLIASSMINFIGELNHMDFSARERNYLKEILPSSSNQCMNVKVLPLPEYSSDYIHIDVSGDISAQKIEKALKSIRFWQNNVISVYAKPLGAWIVLELPRIRLPWVGTLFILLQLFAMLYVAMYLINGRYLLHAMEKMFALEDRYRLKLPTLEKGVVSHSSLYMLRKSARYIEALILKVQNLSDTKMRTMAALAHDIRTPLTRMELMLYKVKDEVLKEKVFTQIDDINRILRKTIHYANQRHLNAPKVIVDLYGLVREIVKSYQEHSIERVSFIDETVNQEYMMLGAPEELTSALTNIINNALKYGENVVISMKYLRKNILIEVMDDGIGVPEDMLGNIFLAFYQGQISNSKGNGLGLAVTKEIVEEHGGEVYAKNNALGGLTVIMKFKIKQIRKSNKIKSLKVP</sequence>
<keyword evidence="6" id="KW-0067">ATP-binding</keyword>
<dbReference type="PANTHER" id="PTHR44936:SF10">
    <property type="entry name" value="SENSOR PROTEIN RSTB"/>
    <property type="match status" value="1"/>
</dbReference>
<dbReference type="InterPro" id="IPR005467">
    <property type="entry name" value="His_kinase_dom"/>
</dbReference>
<dbReference type="Pfam" id="PF02518">
    <property type="entry name" value="HATPase_c"/>
    <property type="match status" value="1"/>
</dbReference>
<keyword evidence="10" id="KW-1185">Reference proteome</keyword>
<dbReference type="GO" id="GO:0005524">
    <property type="term" value="F:ATP binding"/>
    <property type="evidence" value="ECO:0007669"/>
    <property type="project" value="UniProtKB-KW"/>
</dbReference>
<dbReference type="SMART" id="SM00387">
    <property type="entry name" value="HATPase_c"/>
    <property type="match status" value="1"/>
</dbReference>
<feature type="transmembrane region" description="Helical" evidence="7">
    <location>
        <begin position="149"/>
        <end position="170"/>
    </location>
</feature>
<reference evidence="9" key="1">
    <citation type="journal article" date="2014" name="Int. J. Syst. Evol. Microbiol.">
        <title>Complete genome sequence of Corynebacterium casei LMG S-19264T (=DSM 44701T), isolated from a smear-ripened cheese.</title>
        <authorList>
            <consortium name="US DOE Joint Genome Institute (JGI-PGF)"/>
            <person name="Walter F."/>
            <person name="Albersmeier A."/>
            <person name="Kalinowski J."/>
            <person name="Ruckert C."/>
        </authorList>
    </citation>
    <scope>NUCLEOTIDE SEQUENCE</scope>
    <source>
        <strain evidence="9">CGMCC 1.15758</strain>
    </source>
</reference>
<feature type="domain" description="Histidine kinase" evidence="8">
    <location>
        <begin position="236"/>
        <end position="436"/>
    </location>
</feature>
<keyword evidence="7" id="KW-1133">Transmembrane helix</keyword>
<dbReference type="PANTHER" id="PTHR44936">
    <property type="entry name" value="SENSOR PROTEIN CREC"/>
    <property type="match status" value="1"/>
</dbReference>
<dbReference type="InterPro" id="IPR050980">
    <property type="entry name" value="2C_sensor_his_kinase"/>
</dbReference>
<dbReference type="PRINTS" id="PR00344">
    <property type="entry name" value="BCTRLSENSOR"/>
</dbReference>
<dbReference type="InterPro" id="IPR036890">
    <property type="entry name" value="HATPase_C_sf"/>
</dbReference>
<reference evidence="9" key="2">
    <citation type="submission" date="2020-09" db="EMBL/GenBank/DDBJ databases">
        <authorList>
            <person name="Sun Q."/>
            <person name="Zhou Y."/>
        </authorList>
    </citation>
    <scope>NUCLEOTIDE SEQUENCE</scope>
    <source>
        <strain evidence="9">CGMCC 1.15758</strain>
    </source>
</reference>
<dbReference type="SUPFAM" id="SSF55874">
    <property type="entry name" value="ATPase domain of HSP90 chaperone/DNA topoisomerase II/histidine kinase"/>
    <property type="match status" value="1"/>
</dbReference>